<evidence type="ECO:0000313" key="1">
    <source>
        <dbReference type="EMBL" id="AYV83787.1"/>
    </source>
</evidence>
<reference evidence="1" key="1">
    <citation type="submission" date="2018-10" db="EMBL/GenBank/DDBJ databases">
        <title>Hidden diversity of soil giant viruses.</title>
        <authorList>
            <person name="Schulz F."/>
            <person name="Alteio L."/>
            <person name="Goudeau D."/>
            <person name="Ryan E.M."/>
            <person name="Malmstrom R.R."/>
            <person name="Blanchard J."/>
            <person name="Woyke T."/>
        </authorList>
    </citation>
    <scope>NUCLEOTIDE SEQUENCE</scope>
    <source>
        <strain evidence="1">HYV1</strain>
    </source>
</reference>
<name>A0A3G5A949_9VIRU</name>
<organism evidence="1">
    <name type="scientific">Hyperionvirus sp</name>
    <dbReference type="NCBI Taxonomy" id="2487770"/>
    <lineage>
        <taxon>Viruses</taxon>
        <taxon>Varidnaviria</taxon>
        <taxon>Bamfordvirae</taxon>
        <taxon>Nucleocytoviricota</taxon>
        <taxon>Megaviricetes</taxon>
        <taxon>Imitervirales</taxon>
        <taxon>Mimiviridae</taxon>
        <taxon>Klosneuvirinae</taxon>
    </lineage>
</organism>
<protein>
    <submittedName>
        <fullName evidence="1">Uncharacterized protein</fullName>
    </submittedName>
</protein>
<proteinExistence type="predicted"/>
<accession>A0A3G5A949</accession>
<sequence length="356" mass="41757">MSGWKKLQNFERISISTNESKCYFYRPTRDAKSLPDHTKKLNNTETGLICRFLSYAERHVFSITSKHFNNIFNIAKAASQFPDRTKHNLDTEIIRRLSDPRSGFIYEGTDINPVLKFLSDNDFYLTGSALLQIITGEKFHAKSDFDFISKEPQSDISEIFTKLRSAPAKEITLYYYPIQLTPEELKLYTEIYDIARNQVLPGETTYPFFPLRTHTIYNENLRTVQLSAITERNYKSVNEFIYHTADFDFTAISWSFKHQRLWARNFDSIILKQCSLKISDISWVNAYGCCGEIIIEMQMEQKGISSPDDVEEFKNSYSLHNIRTMLTRCKMRKLKYEHRGYSVNIEDEEEINNPLY</sequence>
<dbReference type="EMBL" id="MK072393">
    <property type="protein sequence ID" value="AYV83787.1"/>
    <property type="molecule type" value="Genomic_DNA"/>
</dbReference>
<gene>
    <name evidence="1" type="ORF">Hyperionvirus11_60</name>
</gene>